<name>D0LVM8_HALO1</name>
<dbReference type="Pfam" id="PF08281">
    <property type="entry name" value="Sigma70_r4_2"/>
    <property type="match status" value="1"/>
</dbReference>
<keyword evidence="5" id="KW-0804">Transcription</keyword>
<feature type="domain" description="RNA polymerase sigma factor 70 region 4 type 2" evidence="8">
    <location>
        <begin position="147"/>
        <end position="199"/>
    </location>
</feature>
<evidence type="ECO:0000313" key="10">
    <source>
        <dbReference type="Proteomes" id="UP000001880"/>
    </source>
</evidence>
<dbReference type="Gene3D" id="1.10.10.10">
    <property type="entry name" value="Winged helix-like DNA-binding domain superfamily/Winged helix DNA-binding domain"/>
    <property type="match status" value="1"/>
</dbReference>
<dbReference type="SUPFAM" id="SSF88659">
    <property type="entry name" value="Sigma3 and sigma4 domains of RNA polymerase sigma factors"/>
    <property type="match status" value="1"/>
</dbReference>
<keyword evidence="3" id="KW-0731">Sigma factor</keyword>
<dbReference type="EMBL" id="CP001804">
    <property type="protein sequence ID" value="ACY19346.1"/>
    <property type="molecule type" value="Genomic_DNA"/>
</dbReference>
<accession>D0LVM8</accession>
<dbReference type="InterPro" id="IPR013249">
    <property type="entry name" value="RNA_pol_sigma70_r4_t2"/>
</dbReference>
<dbReference type="Gene3D" id="1.10.1740.10">
    <property type="match status" value="1"/>
</dbReference>
<feature type="region of interest" description="Disordered" evidence="6">
    <location>
        <begin position="103"/>
        <end position="122"/>
    </location>
</feature>
<evidence type="ECO:0000259" key="8">
    <source>
        <dbReference type="Pfam" id="PF08281"/>
    </source>
</evidence>
<dbReference type="NCBIfam" id="TIGR02937">
    <property type="entry name" value="sigma70-ECF"/>
    <property type="match status" value="1"/>
</dbReference>
<dbReference type="SUPFAM" id="SSF88946">
    <property type="entry name" value="Sigma2 domain of RNA polymerase sigma factors"/>
    <property type="match status" value="1"/>
</dbReference>
<keyword evidence="10" id="KW-1185">Reference proteome</keyword>
<keyword evidence="2" id="KW-0805">Transcription regulation</keyword>
<evidence type="ECO:0000259" key="7">
    <source>
        <dbReference type="Pfam" id="PF04542"/>
    </source>
</evidence>
<dbReference type="GO" id="GO:0006352">
    <property type="term" value="P:DNA-templated transcription initiation"/>
    <property type="evidence" value="ECO:0007669"/>
    <property type="project" value="InterPro"/>
</dbReference>
<dbReference type="AlphaFoldDB" id="D0LVM8"/>
<dbReference type="CDD" id="cd06171">
    <property type="entry name" value="Sigma70_r4"/>
    <property type="match status" value="1"/>
</dbReference>
<dbReference type="InterPro" id="IPR036388">
    <property type="entry name" value="WH-like_DNA-bd_sf"/>
</dbReference>
<evidence type="ECO:0000256" key="5">
    <source>
        <dbReference type="ARBA" id="ARBA00023163"/>
    </source>
</evidence>
<dbReference type="InterPro" id="IPR039425">
    <property type="entry name" value="RNA_pol_sigma-70-like"/>
</dbReference>
<evidence type="ECO:0000256" key="2">
    <source>
        <dbReference type="ARBA" id="ARBA00023015"/>
    </source>
</evidence>
<feature type="domain" description="RNA polymerase sigma-70 region 2" evidence="7">
    <location>
        <begin position="36"/>
        <end position="103"/>
    </location>
</feature>
<evidence type="ECO:0000256" key="1">
    <source>
        <dbReference type="ARBA" id="ARBA00010641"/>
    </source>
</evidence>
<evidence type="ECO:0000256" key="4">
    <source>
        <dbReference type="ARBA" id="ARBA00023125"/>
    </source>
</evidence>
<dbReference type="PANTHER" id="PTHR43133:SF8">
    <property type="entry name" value="RNA POLYMERASE SIGMA FACTOR HI_1459-RELATED"/>
    <property type="match status" value="1"/>
</dbReference>
<dbReference type="HOGENOM" id="CLU_047691_3_0_7"/>
<dbReference type="GO" id="GO:0003677">
    <property type="term" value="F:DNA binding"/>
    <property type="evidence" value="ECO:0007669"/>
    <property type="project" value="UniProtKB-KW"/>
</dbReference>
<proteinExistence type="inferred from homology"/>
<reference evidence="9 10" key="1">
    <citation type="journal article" date="2010" name="Stand. Genomic Sci.">
        <title>Complete genome sequence of Haliangium ochraceum type strain (SMP-2).</title>
        <authorList>
            <consortium name="US DOE Joint Genome Institute (JGI-PGF)"/>
            <person name="Ivanova N."/>
            <person name="Daum C."/>
            <person name="Lang E."/>
            <person name="Abt B."/>
            <person name="Kopitz M."/>
            <person name="Saunders E."/>
            <person name="Lapidus A."/>
            <person name="Lucas S."/>
            <person name="Glavina Del Rio T."/>
            <person name="Nolan M."/>
            <person name="Tice H."/>
            <person name="Copeland A."/>
            <person name="Cheng J.F."/>
            <person name="Chen F."/>
            <person name="Bruce D."/>
            <person name="Goodwin L."/>
            <person name="Pitluck S."/>
            <person name="Mavromatis K."/>
            <person name="Pati A."/>
            <person name="Mikhailova N."/>
            <person name="Chen A."/>
            <person name="Palaniappan K."/>
            <person name="Land M."/>
            <person name="Hauser L."/>
            <person name="Chang Y.J."/>
            <person name="Jeffries C.D."/>
            <person name="Detter J.C."/>
            <person name="Brettin T."/>
            <person name="Rohde M."/>
            <person name="Goker M."/>
            <person name="Bristow J."/>
            <person name="Markowitz V."/>
            <person name="Eisen J.A."/>
            <person name="Hugenholtz P."/>
            <person name="Kyrpides N.C."/>
            <person name="Klenk H.P."/>
        </authorList>
    </citation>
    <scope>NUCLEOTIDE SEQUENCE [LARGE SCALE GENOMIC DNA]</scope>
    <source>
        <strain evidence="10">DSM 14365 / CIP 107738 / JCM 11303 / AJ 13395 / SMP-2</strain>
    </source>
</reference>
<dbReference type="Pfam" id="PF04542">
    <property type="entry name" value="Sigma70_r2"/>
    <property type="match status" value="1"/>
</dbReference>
<organism evidence="9 10">
    <name type="scientific">Haliangium ochraceum (strain DSM 14365 / JCM 11303 / SMP-2)</name>
    <dbReference type="NCBI Taxonomy" id="502025"/>
    <lineage>
        <taxon>Bacteria</taxon>
        <taxon>Pseudomonadati</taxon>
        <taxon>Myxococcota</taxon>
        <taxon>Polyangia</taxon>
        <taxon>Haliangiales</taxon>
        <taxon>Kofleriaceae</taxon>
        <taxon>Haliangium</taxon>
    </lineage>
</organism>
<dbReference type="STRING" id="502025.Hoch_6883"/>
<dbReference type="InterPro" id="IPR013324">
    <property type="entry name" value="RNA_pol_sigma_r3/r4-like"/>
</dbReference>
<dbReference type="KEGG" id="hoh:Hoch_6883"/>
<comment type="similarity">
    <text evidence="1">Belongs to the sigma-70 factor family. ECF subfamily.</text>
</comment>
<dbReference type="Proteomes" id="UP000001880">
    <property type="component" value="Chromosome"/>
</dbReference>
<dbReference type="InterPro" id="IPR013325">
    <property type="entry name" value="RNA_pol_sigma_r2"/>
</dbReference>
<evidence type="ECO:0000256" key="6">
    <source>
        <dbReference type="SAM" id="MobiDB-lite"/>
    </source>
</evidence>
<protein>
    <submittedName>
        <fullName evidence="9">RNA polymerase, sigma-24 subunit, ECF subfamily</fullName>
    </submittedName>
</protein>
<evidence type="ECO:0000313" key="9">
    <source>
        <dbReference type="EMBL" id="ACY19346.1"/>
    </source>
</evidence>
<dbReference type="InterPro" id="IPR014284">
    <property type="entry name" value="RNA_pol_sigma-70_dom"/>
</dbReference>
<keyword evidence="4" id="KW-0238">DNA-binding</keyword>
<gene>
    <name evidence="9" type="ordered locus">Hoch_6883</name>
</gene>
<dbReference type="eggNOG" id="COG1595">
    <property type="taxonomic scope" value="Bacteria"/>
</dbReference>
<sequence length="214" mass="24450">MATSAALAGRGGLGEEADEDLMLRYQNGEVRAFEILLTRHRRPIFNFILRFVGARDRAEDLMQETFLRVVKKADTYKKQAKFTTWLYTIARNLCVDHSRRQKHRKAKSLDQPMGGAGASDGDRTLLDTVAGDELASDRKAISRQLHMAMHRAIETLPDEQREVFLLREFQDLPFRDIGEIVGVPENTVKSRMRYALDKLRGELAEYKDLAKSLP</sequence>
<dbReference type="GO" id="GO:0016987">
    <property type="term" value="F:sigma factor activity"/>
    <property type="evidence" value="ECO:0007669"/>
    <property type="project" value="UniProtKB-KW"/>
</dbReference>
<dbReference type="PANTHER" id="PTHR43133">
    <property type="entry name" value="RNA POLYMERASE ECF-TYPE SIGMA FACTO"/>
    <property type="match status" value="1"/>
</dbReference>
<dbReference type="NCBIfam" id="NF009166">
    <property type="entry name" value="PRK12513.1"/>
    <property type="match status" value="1"/>
</dbReference>
<evidence type="ECO:0000256" key="3">
    <source>
        <dbReference type="ARBA" id="ARBA00023082"/>
    </source>
</evidence>
<dbReference type="InterPro" id="IPR007627">
    <property type="entry name" value="RNA_pol_sigma70_r2"/>
</dbReference>